<dbReference type="InterPro" id="IPR002060">
    <property type="entry name" value="Squ/phyt_synthse"/>
</dbReference>
<dbReference type="Gene3D" id="1.10.600.10">
    <property type="entry name" value="Farnesyl Diphosphate Synthase"/>
    <property type="match status" value="1"/>
</dbReference>
<organism evidence="1 2">
    <name type="scientific">Kitasatospora phosalacinea</name>
    <dbReference type="NCBI Taxonomy" id="2065"/>
    <lineage>
        <taxon>Bacteria</taxon>
        <taxon>Bacillati</taxon>
        <taxon>Actinomycetota</taxon>
        <taxon>Actinomycetes</taxon>
        <taxon>Kitasatosporales</taxon>
        <taxon>Streptomycetaceae</taxon>
        <taxon>Kitasatospora</taxon>
    </lineage>
</organism>
<dbReference type="Pfam" id="PF00494">
    <property type="entry name" value="SQS_PSY"/>
    <property type="match status" value="1"/>
</dbReference>
<dbReference type="Proteomes" id="UP001165143">
    <property type="component" value="Unassembled WGS sequence"/>
</dbReference>
<evidence type="ECO:0008006" key="3">
    <source>
        <dbReference type="Google" id="ProtNLM"/>
    </source>
</evidence>
<dbReference type="SUPFAM" id="SSF48576">
    <property type="entry name" value="Terpenoid synthases"/>
    <property type="match status" value="1"/>
</dbReference>
<protein>
    <recommendedName>
        <fullName evidence="3">Phytoene synthase</fullName>
    </recommendedName>
</protein>
<evidence type="ECO:0000313" key="2">
    <source>
        <dbReference type="Proteomes" id="UP001165143"/>
    </source>
</evidence>
<dbReference type="GO" id="GO:0016765">
    <property type="term" value="F:transferase activity, transferring alkyl or aryl (other than methyl) groups"/>
    <property type="evidence" value="ECO:0007669"/>
    <property type="project" value="UniProtKB-ARBA"/>
</dbReference>
<evidence type="ECO:0000313" key="1">
    <source>
        <dbReference type="EMBL" id="GLW52087.1"/>
    </source>
</evidence>
<dbReference type="InterPro" id="IPR008949">
    <property type="entry name" value="Isoprenoid_synthase_dom_sf"/>
</dbReference>
<dbReference type="EMBL" id="BSRX01000001">
    <property type="protein sequence ID" value="GLW52087.1"/>
    <property type="molecule type" value="Genomic_DNA"/>
</dbReference>
<comment type="caution">
    <text evidence="1">The sequence shown here is derived from an EMBL/GenBank/DDBJ whole genome shotgun (WGS) entry which is preliminary data.</text>
</comment>
<gene>
    <name evidence="1" type="ORF">Kpho01_00980</name>
</gene>
<dbReference type="PANTHER" id="PTHR31480">
    <property type="entry name" value="BIFUNCTIONAL LYCOPENE CYCLASE/PHYTOENE SYNTHASE"/>
    <property type="match status" value="1"/>
</dbReference>
<sequence length="322" mass="34934">MVPGRRPEGGSREREVRDVGGWERALDAAGVREPGLRAAYGRQREQVAAYKREVALAAGLLLPPATVPHVIAATAFMHRTDDLLDSGPPDARRAASARWREQVTAALDAGDSADRDLRPLLDSVAARPVLRGRVLDFLAVADADLDFAGFATEDDYQAYLDGYSLPGFMVVAALLGPDGDQRAYRAACRTFIDSSQRLDFVNDLAEDLADGRLTLPRQTLAEHGVTRADLERPAATPAVRALLGALLDRSDRDRDRAVDAGIAELAPPAHRPMVRCILGVERLTAAAARADLDALLRRSASPAKPGLLRLLGREYLRARRLR</sequence>
<reference evidence="1" key="1">
    <citation type="submission" date="2023-02" db="EMBL/GenBank/DDBJ databases">
        <title>Kitasatospora phosalacinea NBRC 14362.</title>
        <authorList>
            <person name="Ichikawa N."/>
            <person name="Sato H."/>
            <person name="Tonouchi N."/>
        </authorList>
    </citation>
    <scope>NUCLEOTIDE SEQUENCE</scope>
    <source>
        <strain evidence="1">NBRC 14362</strain>
    </source>
</reference>
<name>A0A9W6PBT1_9ACTN</name>
<dbReference type="AlphaFoldDB" id="A0A9W6PBT1"/>
<accession>A0A9W6PBT1</accession>
<proteinExistence type="predicted"/>